<dbReference type="InterPro" id="IPR029021">
    <property type="entry name" value="Prot-tyrosine_phosphatase-like"/>
</dbReference>
<dbReference type="GO" id="GO:0004438">
    <property type="term" value="F:phosphatidylinositol-3-phosphate phosphatase activity"/>
    <property type="evidence" value="ECO:0007669"/>
    <property type="project" value="TreeGrafter"/>
</dbReference>
<keyword evidence="10" id="KW-1003">Cell membrane</keyword>
<dbReference type="GO" id="GO:1902902">
    <property type="term" value="P:negative regulation of autophagosome assembly"/>
    <property type="evidence" value="ECO:0007669"/>
    <property type="project" value="TreeGrafter"/>
</dbReference>
<feature type="compositionally biased region" description="Low complexity" evidence="26">
    <location>
        <begin position="791"/>
        <end position="804"/>
    </location>
</feature>
<feature type="compositionally biased region" description="Polar residues" evidence="26">
    <location>
        <begin position="194"/>
        <end position="210"/>
    </location>
</feature>
<evidence type="ECO:0000256" key="5">
    <source>
        <dbReference type="ARBA" id="ARBA00004486"/>
    </source>
</evidence>
<evidence type="ECO:0000256" key="22">
    <source>
        <dbReference type="ARBA" id="ARBA00032571"/>
    </source>
</evidence>
<feature type="domain" description="Myotubularin phosphatase" evidence="28">
    <location>
        <begin position="1121"/>
        <end position="1494"/>
    </location>
</feature>
<keyword evidence="30" id="KW-1185">Reference proteome</keyword>
<feature type="binding site" evidence="25">
    <location>
        <begin position="1270"/>
        <end position="1271"/>
    </location>
    <ligand>
        <name>substrate</name>
    </ligand>
</feature>
<feature type="compositionally biased region" description="Gly residues" evidence="26">
    <location>
        <begin position="72"/>
        <end position="81"/>
    </location>
</feature>
<dbReference type="PROSITE" id="PS00383">
    <property type="entry name" value="TYR_PHOSPHATASE_1"/>
    <property type="match status" value="1"/>
</dbReference>
<dbReference type="InterPro" id="IPR003595">
    <property type="entry name" value="Tyr_Pase_cat"/>
</dbReference>
<evidence type="ECO:0000256" key="17">
    <source>
        <dbReference type="ARBA" id="ARBA00023273"/>
    </source>
</evidence>
<dbReference type="GO" id="GO:0052629">
    <property type="term" value="F:phosphatidylinositol-3,5-bisphosphate 3-phosphatase activity"/>
    <property type="evidence" value="ECO:0007669"/>
    <property type="project" value="UniProtKB-EC"/>
</dbReference>
<proteinExistence type="inferred from homology"/>
<evidence type="ECO:0000256" key="20">
    <source>
        <dbReference type="ARBA" id="ARBA00023732"/>
    </source>
</evidence>
<feature type="region of interest" description="Disordered" evidence="26">
    <location>
        <begin position="757"/>
        <end position="804"/>
    </location>
</feature>
<dbReference type="GO" id="GO:0005770">
    <property type="term" value="C:late endosome"/>
    <property type="evidence" value="ECO:0007669"/>
    <property type="project" value="UniProtKB-SubCell"/>
</dbReference>
<dbReference type="InterPro" id="IPR016130">
    <property type="entry name" value="Tyr_Pase_AS"/>
</dbReference>
<comment type="catalytic activity">
    <reaction evidence="19">
        <text>1,2-dioctanoyl-sn-glycero-3-phospho-(1D-myo-inositol-3,5-bisphosphate) + H2O = 1,2-dioctanoyl-sn-glycero-3-phospho-(1D-myo-inositol-5-phosphate) + phosphate</text>
        <dbReference type="Rhea" id="RHEA:45632"/>
        <dbReference type="ChEBI" id="CHEBI:15377"/>
        <dbReference type="ChEBI" id="CHEBI:43474"/>
        <dbReference type="ChEBI" id="CHEBI:78911"/>
        <dbReference type="ChEBI" id="CHEBI:85342"/>
    </reaction>
</comment>
<dbReference type="GO" id="GO:0004721">
    <property type="term" value="F:phosphoprotein phosphatase activity"/>
    <property type="evidence" value="ECO:0007669"/>
    <property type="project" value="UniProtKB-KW"/>
</dbReference>
<feature type="region of interest" description="Disordered" evidence="26">
    <location>
        <begin position="164"/>
        <end position="452"/>
    </location>
</feature>
<dbReference type="PANTHER" id="PTHR10807">
    <property type="entry name" value="MYOTUBULARIN-RELATED"/>
    <property type="match status" value="1"/>
</dbReference>
<evidence type="ECO:0000256" key="1">
    <source>
        <dbReference type="ARBA" id="ARBA00001669"/>
    </source>
</evidence>
<evidence type="ECO:0000256" key="21">
    <source>
        <dbReference type="ARBA" id="ARBA00031219"/>
    </source>
</evidence>
<keyword evidence="17" id="KW-0966">Cell projection</keyword>
<evidence type="ECO:0000256" key="18">
    <source>
        <dbReference type="ARBA" id="ARBA00023672"/>
    </source>
</evidence>
<dbReference type="GO" id="GO:0048311">
    <property type="term" value="P:mitochondrion distribution"/>
    <property type="evidence" value="ECO:0007669"/>
    <property type="project" value="TreeGrafter"/>
</dbReference>
<evidence type="ECO:0000256" key="25">
    <source>
        <dbReference type="PIRSR" id="PIRSR630564-2"/>
    </source>
</evidence>
<feature type="compositionally biased region" description="Low complexity" evidence="26">
    <location>
        <begin position="229"/>
        <end position="240"/>
    </location>
</feature>
<dbReference type="FunFam" id="2.30.29.30:FF:000038">
    <property type="entry name" value="Myotubularin 1, isoform CRA_a"/>
    <property type="match status" value="1"/>
</dbReference>
<feature type="region of interest" description="Disordered" evidence="26">
    <location>
        <begin position="62"/>
        <end position="131"/>
    </location>
</feature>
<evidence type="ECO:0000256" key="26">
    <source>
        <dbReference type="SAM" id="MobiDB-lite"/>
    </source>
</evidence>
<evidence type="ECO:0000259" key="28">
    <source>
        <dbReference type="PROSITE" id="PS51339"/>
    </source>
</evidence>
<keyword evidence="13" id="KW-0378">Hydrolase</keyword>
<dbReference type="InterPro" id="IPR000387">
    <property type="entry name" value="Tyr_Pase_dom"/>
</dbReference>
<feature type="compositionally biased region" description="Polar residues" evidence="26">
    <location>
        <begin position="291"/>
        <end position="307"/>
    </location>
</feature>
<keyword evidence="16" id="KW-0472">Membrane</keyword>
<evidence type="ECO:0000256" key="10">
    <source>
        <dbReference type="ARBA" id="ARBA00022475"/>
    </source>
</evidence>
<protein>
    <recommendedName>
        <fullName evidence="9">Myotubularin</fullName>
        <ecNumber evidence="8">3.1.3.95</ecNumber>
    </recommendedName>
    <alternativeName>
        <fullName evidence="22">Phosphatidylinositol-3,5-bisphosphate 3-phosphatase</fullName>
    </alternativeName>
    <alternativeName>
        <fullName evidence="21">Phosphatidylinositol-3-phosphate phosphatase</fullName>
    </alternativeName>
</protein>
<evidence type="ECO:0000256" key="12">
    <source>
        <dbReference type="ARBA" id="ARBA00022753"/>
    </source>
</evidence>
<dbReference type="SUPFAM" id="SSF50729">
    <property type="entry name" value="PH domain-like"/>
    <property type="match status" value="1"/>
</dbReference>
<evidence type="ECO:0000256" key="6">
    <source>
        <dbReference type="ARBA" id="ARBA00004603"/>
    </source>
</evidence>
<dbReference type="InterPro" id="IPR004182">
    <property type="entry name" value="GRAM"/>
</dbReference>
<comment type="catalytic activity">
    <reaction evidence="18">
        <text>1,2-dihexadecanoyl-sn-glycero-3-phospho-(1D-myo-inositol-3,5-bisphosphate) + H2O = 1,2-dihexadecanoyl-sn-glycero-3-phospho-(1D-myo-inositol-5-phosphate) + phosphate</text>
        <dbReference type="Rhea" id="RHEA:45636"/>
        <dbReference type="ChEBI" id="CHEBI:15377"/>
        <dbReference type="ChEBI" id="CHEBI:43474"/>
        <dbReference type="ChEBI" id="CHEBI:78994"/>
        <dbReference type="ChEBI" id="CHEBI:84968"/>
    </reaction>
</comment>
<dbReference type="InterPro" id="IPR011993">
    <property type="entry name" value="PH-like_dom_sf"/>
</dbReference>
<evidence type="ECO:0000313" key="29">
    <source>
        <dbReference type="EMBL" id="KAF7706370.1"/>
    </source>
</evidence>
<evidence type="ECO:0000256" key="15">
    <source>
        <dbReference type="ARBA" id="ARBA00023098"/>
    </source>
</evidence>
<sequence>MLLVSQRLDSPRMDPLMPGVKRKLTGAVDGASSINGVCDTSMTQGSAKRLCLEDVTLATGPSYPQHPFPSGTGMGSQGTGLEGNRLNSNSGLGSPYNMPSKPSPGATAVGSGSLAPTYNPNGNSAASSVEQELQEILDELTKNPDPTLPELDIEKILGNKVDEQTGSAGSFAHLEGSGTPKRSPQRASHLEAHLTQSPGFSQAGSPQMGPSPTGAPYTLPHPSKPVPSPLSASPLSSSSSQGQNQARSPMLSAALSNRPTSSWREVSRAQQLQQLASNSKHHSTSGAGPPSAQTGMPSLGQQGSSWAGPSPPYRPGDKLPNSSPHQQPFSPASSIQSPQSSLISSITPAPSAGPSPPYRPEKLASPALAQPPFSPQNPLLPGNTPSGGSNSAVQGSQANYLSGIPPTSGSTRPSPPYRTEKQHPSPAGPTQPGTQPSTQGCPFNSQNSQAPNMSSQLYKAITASQPNSNSLKILMQQSQTKSAQMQLNKGPSCNMCPETFSLNNTKPLRHFDPEPHASKMGTIPLGGFHNGSMQSMPPTSATGHVHLLQQRLQRGMQADSMLSHCGEEQNLGMVPHLQDPSSGPRSGQTSNYNMLLRTQLIRKQEKQRQIEQLNGGQMPNCQQVATFQGPGRTLPAECSGYPLGGPQHPNPAMMSHSGSILPNRMNLPPGSLSQVGHPGPYMGGTGHKQPFYHSSQDLGMPMRPSQSLMGVGGAPRQPTHPGHVVARPAMPGPSLGGGPTNHLRQALHQSATLPSRMMCASQQQPHSQSQLWQNQQGAHPHLDPVNHQHLFPSGGAPPGCGAPQFPQRPGMPANFSAARPPPNQLAPGMVGRHIQKMPPGQPLPSMSQQSLRMRGPLSTIDVIKPGAPAMMDPAHGMAPPSYPSVDKHSLTQGYSSGQNPGSKLPSFDYPPHHQSNGSMVVGPQGPVGAGPGGSEVDFIDTIGHLHFSVVEAAVPAMASAPAPIPGYISSSLQNSSSQNASRESLKMELLADVTLLPGEERVIDKDLIYMCPFNGALKGKVFITNYRLYFKSTDTEVTVTLDVPLGVISRVEKMGGASSRGENSYGLDITCKDMRNLRFALKQEGHSRRDIFGELFKYAFPLSHGLPLFSYLSQEKFHENGWEVYKPMEEYRRQGLPNERWRISFMNSNYELCDTYPTILVVPFETSDEDLRRVATFRSRCRIPVLSWIHREKQAVIMRCSQPLVGMSGKRNKDDERYLDIIREANNTPKLTIYDARPNVNAVANKATGGGYEGDDAYQNAELVFLDIHNIHVMRESLKKLKDIVYPNVEESHWLSSLESTHWLEHIKLVLSGAIQVADKVCSGSSVVVHCSDGWDRTAQLTSLAMLMLDSHYRTLGGFQVLIEKEWISFGHKFASRIGHGDKNHADQDRSPIFLQFIDCVWQMTKQFPTAFEFNENLLITILDHLYSCRFGTFLYNCENVRENLKVRSKTVSLWSMINSEVSSYVNPFFTHESSRVLYPVASMRHLELWVNYYIRWNPRIRHQQSPVEQRYKELLALRDQYLKKLEELHLSDSSPSSTHLTNSSTPNAASPNQHLTHLQTPF</sequence>
<dbReference type="GO" id="GO:0005886">
    <property type="term" value="C:plasma membrane"/>
    <property type="evidence" value="ECO:0007669"/>
    <property type="project" value="UniProtKB-SubCell"/>
</dbReference>
<dbReference type="EC" id="3.1.3.95" evidence="8"/>
<feature type="compositionally biased region" description="Low complexity" evidence="26">
    <location>
        <begin position="1532"/>
        <end position="1548"/>
    </location>
</feature>
<dbReference type="PROSITE" id="PS50056">
    <property type="entry name" value="TYR_PHOSPHATASE_2"/>
    <property type="match status" value="1"/>
</dbReference>
<feature type="compositionally biased region" description="Low complexity" evidence="26">
    <location>
        <begin position="761"/>
        <end position="776"/>
    </location>
</feature>
<comment type="caution">
    <text evidence="29">The sequence shown here is derived from an EMBL/GenBank/DDBJ whole genome shotgun (WGS) entry which is preliminary data.</text>
</comment>
<dbReference type="GO" id="GO:0030017">
    <property type="term" value="C:sarcomere"/>
    <property type="evidence" value="ECO:0007669"/>
    <property type="project" value="UniProtKB-SubCell"/>
</dbReference>
<feature type="compositionally biased region" description="Polar residues" evidence="26">
    <location>
        <begin position="890"/>
        <end position="901"/>
    </location>
</feature>
<dbReference type="Proteomes" id="UP000606274">
    <property type="component" value="Unassembled WGS sequence"/>
</dbReference>
<feature type="binding site" evidence="25">
    <location>
        <begin position="1331"/>
        <end position="1337"/>
    </location>
    <ligand>
        <name>substrate</name>
    </ligand>
</feature>
<reference evidence="29" key="1">
    <citation type="submission" date="2020-08" db="EMBL/GenBank/DDBJ databases">
        <title>Chromosome-level assembly of Southern catfish (Silurus meridionalis) provides insights into visual adaptation to the nocturnal and benthic lifestyles.</title>
        <authorList>
            <person name="Zhang Y."/>
            <person name="Wang D."/>
            <person name="Peng Z."/>
        </authorList>
    </citation>
    <scope>NUCLEOTIDE SEQUENCE</scope>
    <source>
        <strain evidence="29">SWU-2019-XX</strain>
        <tissue evidence="29">Muscle</tissue>
    </source>
</reference>
<keyword evidence="14" id="KW-0904">Protein phosphatase</keyword>
<comment type="catalytic activity">
    <reaction evidence="23">
        <text>a 1,2-diacyl-sn-glycero-3-phospho-(1D-myo-inositol-3-phosphate) + H2O = a 1,2-diacyl-sn-glycero-3-phospho-(1D-myo-inositol) + phosphate</text>
        <dbReference type="Rhea" id="RHEA:12316"/>
        <dbReference type="ChEBI" id="CHEBI:15377"/>
        <dbReference type="ChEBI" id="CHEBI:43474"/>
        <dbReference type="ChEBI" id="CHEBI:57880"/>
        <dbReference type="ChEBI" id="CHEBI:58088"/>
    </reaction>
</comment>
<comment type="similarity">
    <text evidence="7">Belongs to the protein-tyrosine phosphatase family. Non-receptor class myotubularin subfamily.</text>
</comment>
<accession>A0A8T0BLW1</accession>
<evidence type="ECO:0000313" key="30">
    <source>
        <dbReference type="Proteomes" id="UP000606274"/>
    </source>
</evidence>
<dbReference type="Gene3D" id="2.30.29.30">
    <property type="entry name" value="Pleckstrin-homology domain (PH domain)/Phosphotyrosine-binding domain (PTB)"/>
    <property type="match status" value="1"/>
</dbReference>
<keyword evidence="11" id="KW-0963">Cytoplasm</keyword>
<comment type="catalytic activity">
    <reaction evidence="1">
        <text>a 1,2-diacyl-sn-glycero-3-phospho-(1D-myo-inositol-3,5-bisphosphate) + H2O = a 1,2-diacyl-sn-glycero-3-phospho-(1D-myo-inositol-5-phosphate) + phosphate</text>
        <dbReference type="Rhea" id="RHEA:39019"/>
        <dbReference type="ChEBI" id="CHEBI:15377"/>
        <dbReference type="ChEBI" id="CHEBI:43474"/>
        <dbReference type="ChEBI" id="CHEBI:57795"/>
        <dbReference type="ChEBI" id="CHEBI:57923"/>
        <dbReference type="EC" id="3.1.3.95"/>
    </reaction>
</comment>
<gene>
    <name evidence="29" type="ORF">HF521_019624</name>
</gene>
<feature type="compositionally biased region" description="Low complexity" evidence="26">
    <location>
        <begin position="326"/>
        <end position="346"/>
    </location>
</feature>
<dbReference type="GO" id="GO:0046856">
    <property type="term" value="P:phosphatidylinositol dephosphorylation"/>
    <property type="evidence" value="ECO:0007669"/>
    <property type="project" value="TreeGrafter"/>
</dbReference>
<dbReference type="PROSITE" id="PS51339">
    <property type="entry name" value="PPASE_MYOTUBULARIN"/>
    <property type="match status" value="1"/>
</dbReference>
<feature type="region of interest" description="Disordered" evidence="26">
    <location>
        <begin position="1531"/>
        <end position="1563"/>
    </location>
</feature>
<name>A0A8T0BLW1_SILME</name>
<dbReference type="GO" id="GO:0046716">
    <property type="term" value="P:muscle cell cellular homeostasis"/>
    <property type="evidence" value="ECO:0007669"/>
    <property type="project" value="TreeGrafter"/>
</dbReference>
<dbReference type="SMART" id="SM00404">
    <property type="entry name" value="PTPc_motif"/>
    <property type="match status" value="1"/>
</dbReference>
<feature type="compositionally biased region" description="Polar residues" evidence="26">
    <location>
        <begin position="254"/>
        <end position="278"/>
    </location>
</feature>
<dbReference type="InterPro" id="IPR030564">
    <property type="entry name" value="Myotubularin"/>
</dbReference>
<evidence type="ECO:0000256" key="11">
    <source>
        <dbReference type="ARBA" id="ARBA00022490"/>
    </source>
</evidence>
<feature type="region of interest" description="Disordered" evidence="26">
    <location>
        <begin position="872"/>
        <end position="934"/>
    </location>
</feature>
<feature type="compositionally biased region" description="Polar residues" evidence="26">
    <location>
        <begin position="383"/>
        <end position="400"/>
    </location>
</feature>
<evidence type="ECO:0000256" key="7">
    <source>
        <dbReference type="ARBA" id="ARBA00007471"/>
    </source>
</evidence>
<dbReference type="Pfam" id="PF06602">
    <property type="entry name" value="Myotub-related"/>
    <property type="match status" value="1"/>
</dbReference>
<keyword evidence="15" id="KW-0443">Lipid metabolism</keyword>
<evidence type="ECO:0000256" key="23">
    <source>
        <dbReference type="ARBA" id="ARBA00045080"/>
    </source>
</evidence>
<evidence type="ECO:0000256" key="16">
    <source>
        <dbReference type="ARBA" id="ARBA00023136"/>
    </source>
</evidence>
<feature type="compositionally biased region" description="Polar residues" evidence="26">
    <location>
        <begin position="1549"/>
        <end position="1563"/>
    </location>
</feature>
<feature type="compositionally biased region" description="Polar residues" evidence="26">
    <location>
        <begin position="431"/>
        <end position="452"/>
    </location>
</feature>
<dbReference type="InterPro" id="IPR010569">
    <property type="entry name" value="Myotubularin-like_Pase_dom"/>
</dbReference>
<dbReference type="SUPFAM" id="SSF52799">
    <property type="entry name" value="(Phosphotyrosine protein) phosphatases II"/>
    <property type="match status" value="1"/>
</dbReference>
<evidence type="ECO:0000259" key="27">
    <source>
        <dbReference type="PROSITE" id="PS50056"/>
    </source>
</evidence>
<evidence type="ECO:0000256" key="9">
    <source>
        <dbReference type="ARBA" id="ARBA00016293"/>
    </source>
</evidence>
<dbReference type="PANTHER" id="PTHR10807:SF69">
    <property type="entry name" value="MYOTUBULARIN"/>
    <property type="match status" value="1"/>
</dbReference>
<dbReference type="Pfam" id="PF02893">
    <property type="entry name" value="GRAM"/>
    <property type="match status" value="1"/>
</dbReference>
<evidence type="ECO:0000256" key="8">
    <source>
        <dbReference type="ARBA" id="ARBA00012903"/>
    </source>
</evidence>
<dbReference type="SMART" id="SM00568">
    <property type="entry name" value="GRAM"/>
    <property type="match status" value="1"/>
</dbReference>
<feature type="domain" description="Tyrosine specific protein phosphatases" evidence="27">
    <location>
        <begin position="1301"/>
        <end position="1347"/>
    </location>
</feature>
<comment type="subcellular location">
    <subcellularLocation>
        <location evidence="2">Cell membrane</location>
        <topology evidence="2">Peripheral membrane protein</topology>
    </subcellularLocation>
    <subcellularLocation>
        <location evidence="5">Cell projection</location>
        <location evidence="5">Filopodium</location>
    </subcellularLocation>
    <subcellularLocation>
        <location evidence="4">Cell projection</location>
        <location evidence="4">Ruffle</location>
    </subcellularLocation>
    <subcellularLocation>
        <location evidence="3">Cytoplasm</location>
        <location evidence="3">Myofibril</location>
        <location evidence="3">Sarcomere</location>
    </subcellularLocation>
    <subcellularLocation>
        <location evidence="6">Late endosome</location>
    </subcellularLocation>
</comment>
<evidence type="ECO:0000256" key="4">
    <source>
        <dbReference type="ARBA" id="ARBA00004466"/>
    </source>
</evidence>
<dbReference type="GO" id="GO:0001726">
    <property type="term" value="C:ruffle"/>
    <property type="evidence" value="ECO:0007669"/>
    <property type="project" value="UniProtKB-SubCell"/>
</dbReference>
<comment type="catalytic activity">
    <reaction evidence="20">
        <text>1,2-dioctanoyl-sn-glycero-3-phospho-(1-D-myo-inositol-3-phosphate) + H2O = 1,2-dioctanoyl-sn-glycero-3-phospho-(1D-myo-inositol) + phosphate</text>
        <dbReference type="Rhea" id="RHEA:42328"/>
        <dbReference type="ChEBI" id="CHEBI:15377"/>
        <dbReference type="ChEBI" id="CHEBI:43474"/>
        <dbReference type="ChEBI" id="CHEBI:65221"/>
        <dbReference type="ChEBI" id="CHEBI:78934"/>
    </reaction>
</comment>
<keyword evidence="12" id="KW-0967">Endosome</keyword>
<feature type="compositionally biased region" description="Polar residues" evidence="26">
    <location>
        <begin position="114"/>
        <end position="131"/>
    </location>
</feature>
<evidence type="ECO:0000256" key="19">
    <source>
        <dbReference type="ARBA" id="ARBA00023712"/>
    </source>
</evidence>
<evidence type="ECO:0000256" key="24">
    <source>
        <dbReference type="PIRSR" id="PIRSR630564-1"/>
    </source>
</evidence>
<organism evidence="29 30">
    <name type="scientific">Silurus meridionalis</name>
    <name type="common">Southern catfish</name>
    <name type="synonym">Silurus soldatovi meridionalis</name>
    <dbReference type="NCBI Taxonomy" id="175797"/>
    <lineage>
        <taxon>Eukaryota</taxon>
        <taxon>Metazoa</taxon>
        <taxon>Chordata</taxon>
        <taxon>Craniata</taxon>
        <taxon>Vertebrata</taxon>
        <taxon>Euteleostomi</taxon>
        <taxon>Actinopterygii</taxon>
        <taxon>Neopterygii</taxon>
        <taxon>Teleostei</taxon>
        <taxon>Ostariophysi</taxon>
        <taxon>Siluriformes</taxon>
        <taxon>Siluridae</taxon>
        <taxon>Silurus</taxon>
    </lineage>
</organism>
<dbReference type="GO" id="GO:0030175">
    <property type="term" value="C:filopodium"/>
    <property type="evidence" value="ECO:0007669"/>
    <property type="project" value="UniProtKB-SubCell"/>
</dbReference>
<dbReference type="EMBL" id="JABFDY010000006">
    <property type="protein sequence ID" value="KAF7706370.1"/>
    <property type="molecule type" value="Genomic_DNA"/>
</dbReference>
<evidence type="ECO:0000256" key="2">
    <source>
        <dbReference type="ARBA" id="ARBA00004202"/>
    </source>
</evidence>
<evidence type="ECO:0000256" key="13">
    <source>
        <dbReference type="ARBA" id="ARBA00022801"/>
    </source>
</evidence>
<evidence type="ECO:0000256" key="3">
    <source>
        <dbReference type="ARBA" id="ARBA00004204"/>
    </source>
</evidence>
<feature type="active site" description="Phosphocysteine intermediate" evidence="24">
    <location>
        <position position="1331"/>
    </location>
</feature>
<feature type="compositionally biased region" description="Low complexity" evidence="26">
    <location>
        <begin position="402"/>
        <end position="412"/>
    </location>
</feature>
<evidence type="ECO:0000256" key="14">
    <source>
        <dbReference type="ARBA" id="ARBA00022912"/>
    </source>
</evidence>